<dbReference type="Proteomes" id="UP001642409">
    <property type="component" value="Unassembled WGS sequence"/>
</dbReference>
<evidence type="ECO:0000313" key="1">
    <source>
        <dbReference type="EMBL" id="CAI9965010.1"/>
    </source>
</evidence>
<accession>A0AA86QUQ5</accession>
<organism evidence="1">
    <name type="scientific">Hexamita inflata</name>
    <dbReference type="NCBI Taxonomy" id="28002"/>
    <lineage>
        <taxon>Eukaryota</taxon>
        <taxon>Metamonada</taxon>
        <taxon>Diplomonadida</taxon>
        <taxon>Hexamitidae</taxon>
        <taxon>Hexamitinae</taxon>
        <taxon>Hexamita</taxon>
    </lineage>
</organism>
<evidence type="ECO:0000313" key="3">
    <source>
        <dbReference type="Proteomes" id="UP001642409"/>
    </source>
</evidence>
<sequence length="134" mass="15871">MILFGLPHKPTHYLSSKHSQLIEIQVSNLFKRGFYSVKKSVKDEYKIFLFVKVKNLYYSKKEINIIIQTSDVSLQISIRYWILVNSDDTNCFSQINLCQKPKTKKFILSLCGEQQQFFKYLFDIIYDNLNIILS</sequence>
<gene>
    <name evidence="1" type="ORF">HINF_LOCUS52655</name>
    <name evidence="2" type="ORF">HINF_LOCUS76432</name>
</gene>
<reference evidence="1" key="1">
    <citation type="submission" date="2023-06" db="EMBL/GenBank/DDBJ databases">
        <authorList>
            <person name="Kurt Z."/>
        </authorList>
    </citation>
    <scope>NUCLEOTIDE SEQUENCE</scope>
</reference>
<name>A0AA86QUQ5_9EUKA</name>
<comment type="caution">
    <text evidence="1">The sequence shown here is derived from an EMBL/GenBank/DDBJ whole genome shotgun (WGS) entry which is preliminary data.</text>
</comment>
<dbReference type="AlphaFoldDB" id="A0AA86QUQ5"/>
<keyword evidence="3" id="KW-1185">Reference proteome</keyword>
<protein>
    <submittedName>
        <fullName evidence="1">C-terminal PH-like domain</fullName>
    </submittedName>
    <submittedName>
        <fullName evidence="2">FERM</fullName>
    </submittedName>
</protein>
<proteinExistence type="predicted"/>
<reference evidence="2 3" key="2">
    <citation type="submission" date="2024-07" db="EMBL/GenBank/DDBJ databases">
        <authorList>
            <person name="Akdeniz Z."/>
        </authorList>
    </citation>
    <scope>NUCLEOTIDE SEQUENCE [LARGE SCALE GENOMIC DNA]</scope>
</reference>
<dbReference type="EMBL" id="CATOUU010000984">
    <property type="protein sequence ID" value="CAI9965010.1"/>
    <property type="molecule type" value="Genomic_DNA"/>
</dbReference>
<evidence type="ECO:0000313" key="2">
    <source>
        <dbReference type="EMBL" id="CAL6111512.1"/>
    </source>
</evidence>
<dbReference type="EMBL" id="CAXDID020000709">
    <property type="protein sequence ID" value="CAL6111512.1"/>
    <property type="molecule type" value="Genomic_DNA"/>
</dbReference>